<dbReference type="CDD" id="cd07765">
    <property type="entry name" value="KRAB_A-box"/>
    <property type="match status" value="1"/>
</dbReference>
<dbReference type="Gene3D" id="6.10.140.140">
    <property type="match status" value="1"/>
</dbReference>
<accession>A0A2I3GIT0</accession>
<dbReference type="PANTHER" id="PTHR23232">
    <property type="entry name" value="KRAB DOMAIN C2H2 ZINC FINGER"/>
    <property type="match status" value="1"/>
</dbReference>
<dbReference type="GO" id="GO:0006355">
    <property type="term" value="P:regulation of DNA-templated transcription"/>
    <property type="evidence" value="ECO:0007669"/>
    <property type="project" value="InterPro"/>
</dbReference>
<reference evidence="2" key="3">
    <citation type="submission" date="2025-09" db="UniProtKB">
        <authorList>
            <consortium name="Ensembl"/>
        </authorList>
    </citation>
    <scope>IDENTIFICATION</scope>
</reference>
<evidence type="ECO:0000313" key="3">
    <source>
        <dbReference type="Proteomes" id="UP000001073"/>
    </source>
</evidence>
<dbReference type="PROSITE" id="PS50805">
    <property type="entry name" value="KRAB"/>
    <property type="match status" value="1"/>
</dbReference>
<dbReference type="InParanoid" id="A0A2I3GIT0"/>
<keyword evidence="3" id="KW-1185">Reference proteome</keyword>
<protein>
    <recommendedName>
        <fullName evidence="1">KRAB domain-containing protein</fullName>
    </recommendedName>
</protein>
<name>A0A2I3GIT0_NOMLE</name>
<dbReference type="InterPro" id="IPR050169">
    <property type="entry name" value="Krueppel_C2H2_ZnF"/>
</dbReference>
<evidence type="ECO:0000313" key="2">
    <source>
        <dbReference type="Ensembl" id="ENSNLEP00000031177.1"/>
    </source>
</evidence>
<dbReference type="SMART" id="SM00349">
    <property type="entry name" value="KRAB"/>
    <property type="match status" value="1"/>
</dbReference>
<dbReference type="PANTHER" id="PTHR23232:SF151">
    <property type="entry name" value="EXPRESSED SEQUENCE AW146154-RELATED"/>
    <property type="match status" value="1"/>
</dbReference>
<dbReference type="SUPFAM" id="SSF109640">
    <property type="entry name" value="KRAB domain (Kruppel-associated box)"/>
    <property type="match status" value="1"/>
</dbReference>
<reference evidence="2 3" key="1">
    <citation type="submission" date="2012-10" db="EMBL/GenBank/DDBJ databases">
        <authorList>
            <consortium name="Gibbon Genome Sequencing Consortium"/>
        </authorList>
    </citation>
    <scope>NUCLEOTIDE SEQUENCE [LARGE SCALE GENOMIC DNA]</scope>
</reference>
<dbReference type="Ensembl" id="ENSNLET00000053232.1">
    <property type="protein sequence ID" value="ENSNLEP00000031177.1"/>
    <property type="gene ID" value="ENSNLEG00000027590.1"/>
</dbReference>
<dbReference type="STRING" id="61853.ENSNLEP00000031177"/>
<dbReference type="GeneTree" id="ENSGT00940000163291"/>
<reference evidence="2" key="2">
    <citation type="submission" date="2025-08" db="UniProtKB">
        <authorList>
            <consortium name="Ensembl"/>
        </authorList>
    </citation>
    <scope>IDENTIFICATION</scope>
</reference>
<dbReference type="InterPro" id="IPR001909">
    <property type="entry name" value="KRAB"/>
</dbReference>
<proteinExistence type="predicted"/>
<dbReference type="AlphaFoldDB" id="A0A2I3GIT0"/>
<dbReference type="EMBL" id="ADFV01100578">
    <property type="status" value="NOT_ANNOTATED_CDS"/>
    <property type="molecule type" value="Genomic_DNA"/>
</dbReference>
<feature type="domain" description="KRAB" evidence="1">
    <location>
        <begin position="1"/>
        <end position="72"/>
    </location>
</feature>
<dbReference type="InterPro" id="IPR036051">
    <property type="entry name" value="KRAB_dom_sf"/>
</dbReference>
<dbReference type="Pfam" id="PF01352">
    <property type="entry name" value="KRAB"/>
    <property type="match status" value="1"/>
</dbReference>
<organism evidence="2 3">
    <name type="scientific">Nomascus leucogenys</name>
    <name type="common">Northern white-cheeked gibbon</name>
    <name type="synonym">Hylobates leucogenys</name>
    <dbReference type="NCBI Taxonomy" id="61853"/>
    <lineage>
        <taxon>Eukaryota</taxon>
        <taxon>Metazoa</taxon>
        <taxon>Chordata</taxon>
        <taxon>Craniata</taxon>
        <taxon>Vertebrata</taxon>
        <taxon>Euteleostomi</taxon>
        <taxon>Mammalia</taxon>
        <taxon>Eutheria</taxon>
        <taxon>Euarchontoglires</taxon>
        <taxon>Primates</taxon>
        <taxon>Haplorrhini</taxon>
        <taxon>Catarrhini</taxon>
        <taxon>Hylobatidae</taxon>
        <taxon>Nomascus</taxon>
    </lineage>
</organism>
<sequence>MTFEDVAVYFSQEEWGLLDTAQRALYRHVMLENFTLVTSLGLSTSRPRVVIQLERGEEPWVPSGKDMTLARNTYGRLNSGEWELRWGELRTNLWPSPCPCFSDSGNTSSSPASHLTPFSSIISLSWRLLP</sequence>
<evidence type="ECO:0000259" key="1">
    <source>
        <dbReference type="PROSITE" id="PS50805"/>
    </source>
</evidence>
<dbReference type="Proteomes" id="UP000001073">
    <property type="component" value="Chromosome 10"/>
</dbReference>